<evidence type="ECO:0000313" key="1">
    <source>
        <dbReference type="EMBL" id="KIO42534.1"/>
    </source>
</evidence>
<dbReference type="Proteomes" id="UP000031937">
    <property type="component" value="Unassembled WGS sequence"/>
</dbReference>
<dbReference type="SUPFAM" id="SSF48371">
    <property type="entry name" value="ARM repeat"/>
    <property type="match status" value="1"/>
</dbReference>
<gene>
    <name evidence="2" type="ORF">BA92_14760</name>
    <name evidence="1" type="ORF">IE90_14735</name>
</gene>
<dbReference type="Pfam" id="PF08713">
    <property type="entry name" value="DNA_alkylation"/>
    <property type="match status" value="1"/>
</dbReference>
<accession>A0A0C3R1L7</accession>
<dbReference type="Proteomes" id="UP000031980">
    <property type="component" value="Unassembled WGS sequence"/>
</dbReference>
<reference evidence="2 4" key="1">
    <citation type="submission" date="2014-07" db="EMBL/GenBank/DDBJ databases">
        <title>Porphyromonadaceae bacterium OUH 308042 = ATCC BAA-2681 = DSM 28342 draft genome.</title>
        <authorList>
            <person name="Sydenham T.V."/>
            <person name="Hasman H."/>
            <person name="Justensen U.S."/>
        </authorList>
    </citation>
    <scope>NUCLEOTIDE SEQUENCE [LARGE SCALE GENOMIC DNA]</scope>
    <source>
        <strain evidence="2 4">OUH 308042</strain>
    </source>
</reference>
<evidence type="ECO:0000313" key="4">
    <source>
        <dbReference type="Proteomes" id="UP000031980"/>
    </source>
</evidence>
<dbReference type="CDD" id="cd06561">
    <property type="entry name" value="AlkD_like"/>
    <property type="match status" value="1"/>
</dbReference>
<dbReference type="EMBL" id="JPIT01000039">
    <property type="protein sequence ID" value="KIO42534.1"/>
    <property type="molecule type" value="Genomic_DNA"/>
</dbReference>
<dbReference type="EMBL" id="JPIU01000051">
    <property type="protein sequence ID" value="KIO42620.1"/>
    <property type="molecule type" value="Genomic_DNA"/>
</dbReference>
<dbReference type="RefSeq" id="WP_052634896.1">
    <property type="nucleotide sequence ID" value="NZ_JPIT01000039.1"/>
</dbReference>
<sequence length="237" mass="28390">MKDSLKEITEALNRQKNTQKAHALARFFKTGKGEYGEGDLFIGIPIPQVRDIVKIYQHTPLPVVHELLLSPIHEYRMTAVLLLVHRFEKEKDQQKRKEYVDFYIQHVDHLNNWDLVDLSCYKLLGRWLEDKEKTLLYEWARTGHLWKQRIAIVSCMYFVKRGKFEECLEIADILQFHSHDLIHKAVGWLLREVGKKNRQILTDYLTPRYRQMPRTMLRYAIEHYPEESRKAFLKRGN</sequence>
<proteinExistence type="predicted"/>
<comment type="caution">
    <text evidence="2">The sequence shown here is derived from an EMBL/GenBank/DDBJ whole genome shotgun (WGS) entry which is preliminary data.</text>
</comment>
<keyword evidence="4" id="KW-1185">Reference proteome</keyword>
<reference evidence="1 3" key="2">
    <citation type="submission" date="2014-07" db="EMBL/GenBank/DDBJ databases">
        <title>Porphyromonadaceae bacterium OUH 334697 = ATCC BAA-2682 = DSM 28341 draft genome.</title>
        <authorList>
            <person name="Sydenham T.V."/>
            <person name="Hasman H."/>
            <person name="Justesen U.S."/>
        </authorList>
    </citation>
    <scope>NUCLEOTIDE SEQUENCE [LARGE SCALE GENOMIC DNA]</scope>
    <source>
        <strain evidence="1 3">OUH 334697</strain>
    </source>
</reference>
<dbReference type="InterPro" id="IPR014825">
    <property type="entry name" value="DNA_alkylation"/>
</dbReference>
<protein>
    <submittedName>
        <fullName evidence="2">DNA alkylation repair protein</fullName>
    </submittedName>
</protein>
<evidence type="ECO:0000313" key="2">
    <source>
        <dbReference type="EMBL" id="KIO42620.1"/>
    </source>
</evidence>
<dbReference type="OrthoDB" id="9775346at2"/>
<dbReference type="PANTHER" id="PTHR34070">
    <property type="entry name" value="ARMADILLO-TYPE FOLD"/>
    <property type="match status" value="1"/>
</dbReference>
<organism evidence="2 4">
    <name type="scientific">Sanguibacteroides justesenii</name>
    <dbReference type="NCBI Taxonomy" id="1547597"/>
    <lineage>
        <taxon>Bacteria</taxon>
        <taxon>Pseudomonadati</taxon>
        <taxon>Bacteroidota</taxon>
        <taxon>Bacteroidia</taxon>
        <taxon>Bacteroidales</taxon>
        <taxon>Porphyromonadaceae</taxon>
        <taxon>Sanguibacteroides</taxon>
    </lineage>
</organism>
<dbReference type="Gene3D" id="1.25.10.90">
    <property type="match status" value="1"/>
</dbReference>
<name>A0A0C3R1L7_9PORP</name>
<dbReference type="PANTHER" id="PTHR34070:SF1">
    <property type="entry name" value="DNA ALKYLATION REPAIR PROTEIN"/>
    <property type="match status" value="1"/>
</dbReference>
<dbReference type="InterPro" id="IPR016024">
    <property type="entry name" value="ARM-type_fold"/>
</dbReference>
<dbReference type="AlphaFoldDB" id="A0A0C3R1L7"/>
<evidence type="ECO:0000313" key="3">
    <source>
        <dbReference type="Proteomes" id="UP000031937"/>
    </source>
</evidence>